<dbReference type="RefSeq" id="WP_173633323.1">
    <property type="nucleotide sequence ID" value="NZ_CP054212.1"/>
</dbReference>
<dbReference type="AlphaFoldDB" id="A0A6M8U6L2"/>
<accession>A0A6M8U6L2</accession>
<name>A0A6M8U6L2_9GAMM</name>
<keyword evidence="2" id="KW-1185">Reference proteome</keyword>
<dbReference type="KEGG" id="pmak:PMPD1_1339"/>
<evidence type="ECO:0000313" key="2">
    <source>
        <dbReference type="Proteomes" id="UP000505325"/>
    </source>
</evidence>
<reference evidence="1 2" key="1">
    <citation type="submission" date="2020-06" db="EMBL/GenBank/DDBJ databases">
        <title>Genome sequence of Paramixta manurensis strain PD-1.</title>
        <authorList>
            <person name="Lee C.W."/>
            <person name="Kim J."/>
        </authorList>
    </citation>
    <scope>NUCLEOTIDE SEQUENCE [LARGE SCALE GENOMIC DNA]</scope>
    <source>
        <strain evidence="1 2">PD-1</strain>
    </source>
</reference>
<evidence type="ECO:0000313" key="1">
    <source>
        <dbReference type="EMBL" id="QKJ86298.1"/>
    </source>
</evidence>
<proteinExistence type="predicted"/>
<protein>
    <submittedName>
        <fullName evidence="1">Uncharacterized protein</fullName>
    </submittedName>
</protein>
<dbReference type="Proteomes" id="UP000505325">
    <property type="component" value="Chromosome"/>
</dbReference>
<organism evidence="1 2">
    <name type="scientific">Paramixta manurensis</name>
    <dbReference type="NCBI Taxonomy" id="2740817"/>
    <lineage>
        <taxon>Bacteria</taxon>
        <taxon>Pseudomonadati</taxon>
        <taxon>Pseudomonadota</taxon>
        <taxon>Gammaproteobacteria</taxon>
        <taxon>Enterobacterales</taxon>
        <taxon>Erwiniaceae</taxon>
        <taxon>Paramixta</taxon>
    </lineage>
</organism>
<sequence length="107" mass="11947">MINQVFTLRLSRYVSEALLPDIRALMPPEAIQFFSNELDEQWHYTLLCQQSDQNCALALSAILVWHQLGRIHTLRYSSPDLTADVSSAGQAQLLGLLNTPGAVLHLS</sequence>
<gene>
    <name evidence="1" type="ORF">PMPD1_1339</name>
</gene>
<dbReference type="EMBL" id="CP054212">
    <property type="protein sequence ID" value="QKJ86298.1"/>
    <property type="molecule type" value="Genomic_DNA"/>
</dbReference>